<dbReference type="CDD" id="cd00067">
    <property type="entry name" value="GAL4"/>
    <property type="match status" value="1"/>
</dbReference>
<reference evidence="4" key="1">
    <citation type="submission" date="2021-02" db="EMBL/GenBank/DDBJ databases">
        <title>Genome sequence Cadophora malorum strain M34.</title>
        <authorList>
            <person name="Stefanovic E."/>
            <person name="Vu D."/>
            <person name="Scully C."/>
            <person name="Dijksterhuis J."/>
            <person name="Roader J."/>
            <person name="Houbraken J."/>
        </authorList>
    </citation>
    <scope>NUCLEOTIDE SEQUENCE</scope>
    <source>
        <strain evidence="4">M34</strain>
    </source>
</reference>
<feature type="compositionally biased region" description="Polar residues" evidence="2">
    <location>
        <begin position="653"/>
        <end position="663"/>
    </location>
</feature>
<dbReference type="PANTHER" id="PTHR38791">
    <property type="entry name" value="ZN(II)2CYS6 TRANSCRIPTION FACTOR (EUROFUNG)-RELATED-RELATED"/>
    <property type="match status" value="1"/>
</dbReference>
<dbReference type="PROSITE" id="PS00463">
    <property type="entry name" value="ZN2_CY6_FUNGAL_1"/>
    <property type="match status" value="1"/>
</dbReference>
<evidence type="ECO:0000313" key="4">
    <source>
        <dbReference type="EMBL" id="KAG4421941.1"/>
    </source>
</evidence>
<dbReference type="SUPFAM" id="SSF57701">
    <property type="entry name" value="Zn2/Cys6 DNA-binding domain"/>
    <property type="match status" value="1"/>
</dbReference>
<dbReference type="AlphaFoldDB" id="A0A8H8BR78"/>
<dbReference type="PANTHER" id="PTHR38791:SF13">
    <property type="entry name" value="ZN(2)-C6 FUNGAL-TYPE DOMAIN-CONTAINING PROTEIN"/>
    <property type="match status" value="1"/>
</dbReference>
<organism evidence="4 5">
    <name type="scientific">Cadophora malorum</name>
    <dbReference type="NCBI Taxonomy" id="108018"/>
    <lineage>
        <taxon>Eukaryota</taxon>
        <taxon>Fungi</taxon>
        <taxon>Dikarya</taxon>
        <taxon>Ascomycota</taxon>
        <taxon>Pezizomycotina</taxon>
        <taxon>Leotiomycetes</taxon>
        <taxon>Helotiales</taxon>
        <taxon>Ploettnerulaceae</taxon>
        <taxon>Cadophora</taxon>
    </lineage>
</organism>
<dbReference type="Gene3D" id="4.10.240.10">
    <property type="entry name" value="Zn(2)-C6 fungal-type DNA-binding domain"/>
    <property type="match status" value="1"/>
</dbReference>
<gene>
    <name evidence="4" type="ORF">IFR04_004920</name>
</gene>
<feature type="region of interest" description="Disordered" evidence="2">
    <location>
        <begin position="573"/>
        <end position="608"/>
    </location>
</feature>
<name>A0A8H8BR78_9HELO</name>
<dbReference type="SMART" id="SM00066">
    <property type="entry name" value="GAL4"/>
    <property type="match status" value="1"/>
</dbReference>
<feature type="domain" description="Zn(2)-C6 fungal-type" evidence="3">
    <location>
        <begin position="10"/>
        <end position="38"/>
    </location>
</feature>
<dbReference type="Pfam" id="PF11951">
    <property type="entry name" value="Fungal_trans_2"/>
    <property type="match status" value="1"/>
</dbReference>
<dbReference type="OrthoDB" id="4314040at2759"/>
<dbReference type="InterPro" id="IPR053175">
    <property type="entry name" value="DHMBA_Reg_Transcription_Factor"/>
</dbReference>
<dbReference type="InterPro" id="IPR021858">
    <property type="entry name" value="Fun_TF"/>
</dbReference>
<feature type="region of interest" description="Disordered" evidence="2">
    <location>
        <begin position="56"/>
        <end position="109"/>
    </location>
</feature>
<dbReference type="PROSITE" id="PS50048">
    <property type="entry name" value="ZN2_CY6_FUNGAL_2"/>
    <property type="match status" value="1"/>
</dbReference>
<evidence type="ECO:0000256" key="1">
    <source>
        <dbReference type="ARBA" id="ARBA00023242"/>
    </source>
</evidence>
<sequence length="731" mass="81131">MVNTGKPSRGCYMCRARRIKCDEGKPGCMRCQKSKRVCPGYRDAFELKLRDESKATKKKLNRRAQNQQNLTVSSDRSRDGFLEPSPSFPTSTTMGSHSRNSSTSSIVSRGHGYTTDVVHRHHSFTAGHMTTPLSQQASCYFLANFVLVPEAGTMRGYLDFVIPLLKQRTPPQALVLAFSAVTLAALGTRPNSKALLPTADLWYLKALKEINLALQNPKTASTDSTLASVMLMASFEQLTPSRMKVGGWSSHIDGAVAVMKSRTMEQWRTPVGKELFIAVRAHMTVHCIANSKPINPGVDWMGVIADDPIVQTFAAANLKMAQLRADNDITTTVRFRSAENIEKVLKLLRRAEALDKQYIEWIQALPPAWQINTVAWIDGEVPDLPNSVIHPGRVDSYGELWMAYKYNIVRGCRLFIYTTILRCVAWLGDNGDYRLTPEYATATQICRGLIEDIVASVPYFFGWNRGKDPSMSDRSNFACGEHDPTRVKPLAGIFSMWPIFAAASSDFASPSQRIFLRGRLKYIADMMGINQALIMFQAHLVHPSLYIARERMSRDIHPCQTEDAKEMKASVLSAAKPAATTSQRSPTVSLPPAAAPAAQTRPTSESKLWSQPIFSVPQPAPVLQTQSWVPSPPIEQLWSPPAPSASLAPAGSTVQERTWSTSPPLDETWKMAPESMASTSGWVPRTFTEPFYLQDSKPPRRAPSFSFQNPPEYERDHRTFEHAGFGAISSA</sequence>
<evidence type="ECO:0000313" key="5">
    <source>
        <dbReference type="Proteomes" id="UP000664132"/>
    </source>
</evidence>
<accession>A0A8H8BR78</accession>
<feature type="region of interest" description="Disordered" evidence="2">
    <location>
        <begin position="639"/>
        <end position="668"/>
    </location>
</feature>
<dbReference type="InterPro" id="IPR001138">
    <property type="entry name" value="Zn2Cys6_DnaBD"/>
</dbReference>
<dbReference type="Pfam" id="PF00172">
    <property type="entry name" value="Zn_clus"/>
    <property type="match status" value="1"/>
</dbReference>
<keyword evidence="1" id="KW-0539">Nucleus</keyword>
<feature type="compositionally biased region" description="Low complexity" evidence="2">
    <location>
        <begin position="96"/>
        <end position="108"/>
    </location>
</feature>
<dbReference type="EMBL" id="JAFJYH010000057">
    <property type="protein sequence ID" value="KAG4421941.1"/>
    <property type="molecule type" value="Genomic_DNA"/>
</dbReference>
<dbReference type="Proteomes" id="UP000664132">
    <property type="component" value="Unassembled WGS sequence"/>
</dbReference>
<dbReference type="GO" id="GO:0008270">
    <property type="term" value="F:zinc ion binding"/>
    <property type="evidence" value="ECO:0007669"/>
    <property type="project" value="InterPro"/>
</dbReference>
<proteinExistence type="predicted"/>
<feature type="compositionally biased region" description="Polar residues" evidence="2">
    <location>
        <begin position="63"/>
        <end position="74"/>
    </location>
</feature>
<keyword evidence="5" id="KW-1185">Reference proteome</keyword>
<evidence type="ECO:0000256" key="2">
    <source>
        <dbReference type="SAM" id="MobiDB-lite"/>
    </source>
</evidence>
<protein>
    <recommendedName>
        <fullName evidence="3">Zn(2)-C6 fungal-type domain-containing protein</fullName>
    </recommendedName>
</protein>
<feature type="compositionally biased region" description="Polar residues" evidence="2">
    <location>
        <begin position="579"/>
        <end position="588"/>
    </location>
</feature>
<dbReference type="GO" id="GO:0000981">
    <property type="term" value="F:DNA-binding transcription factor activity, RNA polymerase II-specific"/>
    <property type="evidence" value="ECO:0007669"/>
    <property type="project" value="InterPro"/>
</dbReference>
<evidence type="ECO:0000259" key="3">
    <source>
        <dbReference type="PROSITE" id="PS50048"/>
    </source>
</evidence>
<dbReference type="InterPro" id="IPR036864">
    <property type="entry name" value="Zn2-C6_fun-type_DNA-bd_sf"/>
</dbReference>
<comment type="caution">
    <text evidence="4">The sequence shown here is derived from an EMBL/GenBank/DDBJ whole genome shotgun (WGS) entry which is preliminary data.</text>
</comment>
<feature type="region of interest" description="Disordered" evidence="2">
    <location>
        <begin position="692"/>
        <end position="716"/>
    </location>
</feature>